<dbReference type="AlphaFoldDB" id="A0AAU7GGK2"/>
<keyword evidence="1" id="KW-0805">Transcription regulation</keyword>
<protein>
    <submittedName>
        <fullName evidence="5">Helix-turn-helix domain-containing protein</fullName>
    </submittedName>
</protein>
<feature type="domain" description="HTH hxlR-type" evidence="4">
    <location>
        <begin position="12"/>
        <end position="107"/>
    </location>
</feature>
<dbReference type="SUPFAM" id="SSF46785">
    <property type="entry name" value="Winged helix' DNA-binding domain"/>
    <property type="match status" value="1"/>
</dbReference>
<evidence type="ECO:0000256" key="2">
    <source>
        <dbReference type="ARBA" id="ARBA00023125"/>
    </source>
</evidence>
<dbReference type="EMBL" id="CP157390">
    <property type="protein sequence ID" value="XBM49258.1"/>
    <property type="molecule type" value="Genomic_DNA"/>
</dbReference>
<keyword evidence="2" id="KW-0238">DNA-binding</keyword>
<proteinExistence type="predicted"/>
<gene>
    <name evidence="5" type="ORF">AAME72_05200</name>
</gene>
<dbReference type="InterPro" id="IPR036390">
    <property type="entry name" value="WH_DNA-bd_sf"/>
</dbReference>
<evidence type="ECO:0000256" key="3">
    <source>
        <dbReference type="ARBA" id="ARBA00023163"/>
    </source>
</evidence>
<dbReference type="InterPro" id="IPR002577">
    <property type="entry name" value="HTH_HxlR"/>
</dbReference>
<evidence type="ECO:0000259" key="4">
    <source>
        <dbReference type="PROSITE" id="PS51118"/>
    </source>
</evidence>
<dbReference type="Pfam" id="PF01638">
    <property type="entry name" value="HxlR"/>
    <property type="match status" value="1"/>
</dbReference>
<dbReference type="RefSeq" id="WP_348789177.1">
    <property type="nucleotide sequence ID" value="NZ_CP157390.1"/>
</dbReference>
<evidence type="ECO:0000256" key="1">
    <source>
        <dbReference type="ARBA" id="ARBA00023015"/>
    </source>
</evidence>
<reference evidence="5" key="1">
    <citation type="submission" date="2024-05" db="EMBL/GenBank/DDBJ databases">
        <title>The Natural Products Discovery Center: Release of the First 8490 Sequenced Strains for Exploring Actinobacteria Biosynthetic Diversity.</title>
        <authorList>
            <person name="Kalkreuter E."/>
            <person name="Kautsar S.A."/>
            <person name="Yang D."/>
            <person name="Bader C.D."/>
            <person name="Teijaro C.N."/>
            <person name="Fluegel L."/>
            <person name="Davis C.M."/>
            <person name="Simpson J.R."/>
            <person name="Lauterbach L."/>
            <person name="Steele A.D."/>
            <person name="Gui C."/>
            <person name="Meng S."/>
            <person name="Li G."/>
            <person name="Viehrig K."/>
            <person name="Ye F."/>
            <person name="Su P."/>
            <person name="Kiefer A.F."/>
            <person name="Nichols A."/>
            <person name="Cepeda A.J."/>
            <person name="Yan W."/>
            <person name="Fan B."/>
            <person name="Jiang Y."/>
            <person name="Adhikari A."/>
            <person name="Zheng C.-J."/>
            <person name="Schuster L."/>
            <person name="Cowan T.M."/>
            <person name="Smanski M.J."/>
            <person name="Chevrette M.G."/>
            <person name="de Carvalho L.P.S."/>
            <person name="Shen B."/>
        </authorList>
    </citation>
    <scope>NUCLEOTIDE SEQUENCE</scope>
    <source>
        <strain evidence="5">NPDC080035</strain>
    </source>
</reference>
<dbReference type="PROSITE" id="PS51118">
    <property type="entry name" value="HTH_HXLR"/>
    <property type="match status" value="1"/>
</dbReference>
<dbReference type="Gene3D" id="1.10.10.10">
    <property type="entry name" value="Winged helix-like DNA-binding domain superfamily/Winged helix DNA-binding domain"/>
    <property type="match status" value="1"/>
</dbReference>
<dbReference type="InterPro" id="IPR036388">
    <property type="entry name" value="WH-like_DNA-bd_sf"/>
</dbReference>
<dbReference type="GO" id="GO:0003677">
    <property type="term" value="F:DNA binding"/>
    <property type="evidence" value="ECO:0007669"/>
    <property type="project" value="UniProtKB-KW"/>
</dbReference>
<evidence type="ECO:0000313" key="5">
    <source>
        <dbReference type="EMBL" id="XBM49258.1"/>
    </source>
</evidence>
<dbReference type="PANTHER" id="PTHR33204:SF18">
    <property type="entry name" value="TRANSCRIPTIONAL REGULATORY PROTEIN"/>
    <property type="match status" value="1"/>
</dbReference>
<sequence>MVKRVTHVESACGIARSVDIIGDGWSLLIVRDALEGARRFLDFQRASGVSKTILSTRLRHLVDAGVMRIDERDGHHNEYELTDKGRDLFTVLVALRQWANIYTFDPEEERAEYIDTVAGDPLAAIVIRAADGRAIGPADATVARP</sequence>
<name>A0AAU7GGK2_9MICO</name>
<dbReference type="PANTHER" id="PTHR33204">
    <property type="entry name" value="TRANSCRIPTIONAL REGULATOR, MARR FAMILY"/>
    <property type="match status" value="1"/>
</dbReference>
<keyword evidence="3" id="KW-0804">Transcription</keyword>
<organism evidence="5">
    <name type="scientific">Leifsonia sp. NPDC080035</name>
    <dbReference type="NCBI Taxonomy" id="3143936"/>
    <lineage>
        <taxon>Bacteria</taxon>
        <taxon>Bacillati</taxon>
        <taxon>Actinomycetota</taxon>
        <taxon>Actinomycetes</taxon>
        <taxon>Micrococcales</taxon>
        <taxon>Microbacteriaceae</taxon>
        <taxon>Leifsonia</taxon>
    </lineage>
</organism>
<accession>A0AAU7GGK2</accession>